<keyword evidence="5" id="KW-0539">Nucleus</keyword>
<dbReference type="EMBL" id="JAJSOF020000043">
    <property type="protein sequence ID" value="KAJ4425386.1"/>
    <property type="molecule type" value="Genomic_DNA"/>
</dbReference>
<gene>
    <name evidence="8" type="ORF">ANN_28001</name>
</gene>
<evidence type="ECO:0000256" key="1">
    <source>
        <dbReference type="ARBA" id="ARBA00022723"/>
    </source>
</evidence>
<dbReference type="InterPro" id="IPR013087">
    <property type="entry name" value="Znf_C2H2_type"/>
</dbReference>
<feature type="domain" description="C2H2-type" evidence="7">
    <location>
        <begin position="300"/>
        <end position="327"/>
    </location>
</feature>
<dbReference type="Proteomes" id="UP001148838">
    <property type="component" value="Unassembled WGS sequence"/>
</dbReference>
<dbReference type="SUPFAM" id="SSF57667">
    <property type="entry name" value="beta-beta-alpha zinc fingers"/>
    <property type="match status" value="3"/>
</dbReference>
<evidence type="ECO:0000256" key="2">
    <source>
        <dbReference type="ARBA" id="ARBA00022737"/>
    </source>
</evidence>
<keyword evidence="2" id="KW-0677">Repeat</keyword>
<dbReference type="PANTHER" id="PTHR14003">
    <property type="entry name" value="TRANSCRIPTIONAL REPRESSOR PROTEIN YY"/>
    <property type="match status" value="1"/>
</dbReference>
<feature type="domain" description="C2H2-type" evidence="7">
    <location>
        <begin position="244"/>
        <end position="271"/>
    </location>
</feature>
<feature type="domain" description="C2H2-type" evidence="7">
    <location>
        <begin position="216"/>
        <end position="243"/>
    </location>
</feature>
<evidence type="ECO:0000313" key="8">
    <source>
        <dbReference type="EMBL" id="KAJ4425386.1"/>
    </source>
</evidence>
<feature type="domain" description="C2H2-type" evidence="7">
    <location>
        <begin position="188"/>
        <end position="215"/>
    </location>
</feature>
<evidence type="ECO:0000256" key="4">
    <source>
        <dbReference type="ARBA" id="ARBA00022833"/>
    </source>
</evidence>
<dbReference type="PROSITE" id="PS00028">
    <property type="entry name" value="ZINC_FINGER_C2H2_1"/>
    <property type="match status" value="4"/>
</dbReference>
<evidence type="ECO:0000256" key="6">
    <source>
        <dbReference type="PROSITE-ProRule" id="PRU00042"/>
    </source>
</evidence>
<keyword evidence="1" id="KW-0479">Metal-binding</keyword>
<accession>A0ABQ8RUN4</accession>
<keyword evidence="4" id="KW-0862">Zinc</keyword>
<organism evidence="8 9">
    <name type="scientific">Periplaneta americana</name>
    <name type="common">American cockroach</name>
    <name type="synonym">Blatta americana</name>
    <dbReference type="NCBI Taxonomy" id="6978"/>
    <lineage>
        <taxon>Eukaryota</taxon>
        <taxon>Metazoa</taxon>
        <taxon>Ecdysozoa</taxon>
        <taxon>Arthropoda</taxon>
        <taxon>Hexapoda</taxon>
        <taxon>Insecta</taxon>
        <taxon>Pterygota</taxon>
        <taxon>Neoptera</taxon>
        <taxon>Polyneoptera</taxon>
        <taxon>Dictyoptera</taxon>
        <taxon>Blattodea</taxon>
        <taxon>Blattoidea</taxon>
        <taxon>Blattidae</taxon>
        <taxon>Blattinae</taxon>
        <taxon>Periplaneta</taxon>
    </lineage>
</organism>
<keyword evidence="9" id="KW-1185">Reference proteome</keyword>
<comment type="caution">
    <text evidence="8">The sequence shown here is derived from an EMBL/GenBank/DDBJ whole genome shotgun (WGS) entry which is preliminary data.</text>
</comment>
<dbReference type="Gene3D" id="3.30.160.60">
    <property type="entry name" value="Classic Zinc Finger"/>
    <property type="match status" value="4"/>
</dbReference>
<name>A0ABQ8RUN4_PERAM</name>
<dbReference type="PROSITE" id="PS50157">
    <property type="entry name" value="ZINC_FINGER_C2H2_2"/>
    <property type="match status" value="5"/>
</dbReference>
<protein>
    <recommendedName>
        <fullName evidence="7">C2H2-type domain-containing protein</fullName>
    </recommendedName>
</protein>
<sequence length="342" mass="39531">MEHTFVISERSMIPQFSKTISYKGSLPINKKKTDDLKKSHRFLPEKEEMQQVYSMITQENGYHNMILMICEGFAIYTLCSEECTLEEQSDLATVKEEPRVEGTAKDNESFTEWIAANKERCVSSKFDGVAQEENETVCQIPKISDSSEKQPCPHEDKRQLQLEMSKECLSNPAKSTTYLRERVGKNAYKCDIRDRSFSTSCNVKKHDFLNTAEKPFRCNDCGKSFSQLRYLRRHEGRHTGEKAFKCDVCGKSFTESHHLRNHERLHTGEKPFKCDVCGKCFSQSCSLKYHERLHTGEKRFECDVCGKCFFLSSTLKAHERLHTGEKRFKCEICGSVSRSRVI</sequence>
<dbReference type="Pfam" id="PF00096">
    <property type="entry name" value="zf-C2H2"/>
    <property type="match status" value="4"/>
</dbReference>
<evidence type="ECO:0000256" key="3">
    <source>
        <dbReference type="ARBA" id="ARBA00022771"/>
    </source>
</evidence>
<dbReference type="InterPro" id="IPR036236">
    <property type="entry name" value="Znf_C2H2_sf"/>
</dbReference>
<evidence type="ECO:0000313" key="9">
    <source>
        <dbReference type="Proteomes" id="UP001148838"/>
    </source>
</evidence>
<dbReference type="SMART" id="SM00355">
    <property type="entry name" value="ZnF_C2H2"/>
    <property type="match status" value="4"/>
</dbReference>
<keyword evidence="3 6" id="KW-0863">Zinc-finger</keyword>
<evidence type="ECO:0000256" key="5">
    <source>
        <dbReference type="ARBA" id="ARBA00023242"/>
    </source>
</evidence>
<feature type="domain" description="C2H2-type" evidence="7">
    <location>
        <begin position="272"/>
        <end position="299"/>
    </location>
</feature>
<evidence type="ECO:0000259" key="7">
    <source>
        <dbReference type="PROSITE" id="PS50157"/>
    </source>
</evidence>
<proteinExistence type="predicted"/>
<reference evidence="8 9" key="1">
    <citation type="journal article" date="2022" name="Allergy">
        <title>Genome assembly and annotation of Periplaneta americana reveal a comprehensive cockroach allergen profile.</title>
        <authorList>
            <person name="Wang L."/>
            <person name="Xiong Q."/>
            <person name="Saelim N."/>
            <person name="Wang L."/>
            <person name="Nong W."/>
            <person name="Wan A.T."/>
            <person name="Shi M."/>
            <person name="Liu X."/>
            <person name="Cao Q."/>
            <person name="Hui J.H.L."/>
            <person name="Sookrung N."/>
            <person name="Leung T.F."/>
            <person name="Tungtrongchitr A."/>
            <person name="Tsui S.K.W."/>
        </authorList>
    </citation>
    <scope>NUCLEOTIDE SEQUENCE [LARGE SCALE GENOMIC DNA]</scope>
    <source>
        <strain evidence="8">PWHHKU_190912</strain>
    </source>
</reference>
<dbReference type="PANTHER" id="PTHR14003:SF23">
    <property type="entry name" value="ZINC FINGER PROTEIN 143"/>
    <property type="match status" value="1"/>
</dbReference>